<dbReference type="EMBL" id="VSSQ01140062">
    <property type="protein sequence ID" value="MPN62277.1"/>
    <property type="molecule type" value="Genomic_DNA"/>
</dbReference>
<proteinExistence type="predicted"/>
<comment type="caution">
    <text evidence="2">The sequence shown here is derived from an EMBL/GenBank/DDBJ whole genome shotgun (WGS) entry which is preliminary data.</text>
</comment>
<feature type="region of interest" description="Disordered" evidence="1">
    <location>
        <begin position="1"/>
        <end position="58"/>
    </location>
</feature>
<organism evidence="2">
    <name type="scientific">bioreactor metagenome</name>
    <dbReference type="NCBI Taxonomy" id="1076179"/>
    <lineage>
        <taxon>unclassified sequences</taxon>
        <taxon>metagenomes</taxon>
        <taxon>ecological metagenomes</taxon>
    </lineage>
</organism>
<reference evidence="2" key="1">
    <citation type="submission" date="2019-08" db="EMBL/GenBank/DDBJ databases">
        <authorList>
            <person name="Kucharzyk K."/>
            <person name="Murdoch R.W."/>
            <person name="Higgins S."/>
            <person name="Loffler F."/>
        </authorList>
    </citation>
    <scope>NUCLEOTIDE SEQUENCE</scope>
</reference>
<sequence length="84" mass="8691">MRVADEPGGGGPRRRDLGDFGARDEGEPDSPAELRGHGAPGRGDVRPAGDGDLPAGATDAPMGVFPVVVRPRKHVAFAADPPRR</sequence>
<gene>
    <name evidence="2" type="ORF">SDC9_210024</name>
</gene>
<dbReference type="AlphaFoldDB" id="A0A645JFZ2"/>
<name>A0A645JFZ2_9ZZZZ</name>
<protein>
    <submittedName>
        <fullName evidence="2">Uncharacterized protein</fullName>
    </submittedName>
</protein>
<evidence type="ECO:0000256" key="1">
    <source>
        <dbReference type="SAM" id="MobiDB-lite"/>
    </source>
</evidence>
<feature type="compositionally biased region" description="Basic and acidic residues" evidence="1">
    <location>
        <begin position="13"/>
        <end position="25"/>
    </location>
</feature>
<evidence type="ECO:0000313" key="2">
    <source>
        <dbReference type="EMBL" id="MPN62277.1"/>
    </source>
</evidence>
<accession>A0A645JFZ2</accession>